<protein>
    <submittedName>
        <fullName evidence="1">Uncharacterized protein</fullName>
    </submittedName>
</protein>
<dbReference type="EMBL" id="CP000473">
    <property type="protein sequence ID" value="ABJ85390.1"/>
    <property type="molecule type" value="Genomic_DNA"/>
</dbReference>
<dbReference type="OrthoDB" id="9920758at2"/>
<dbReference type="HOGENOM" id="CLU_2234820_0_0_0"/>
<evidence type="ECO:0000313" key="1">
    <source>
        <dbReference type="EMBL" id="ABJ85390.1"/>
    </source>
</evidence>
<reference evidence="1" key="1">
    <citation type="submission" date="2006-10" db="EMBL/GenBank/DDBJ databases">
        <title>Complete sequence of Solibacter usitatus Ellin6076.</title>
        <authorList>
            <consortium name="US DOE Joint Genome Institute"/>
            <person name="Copeland A."/>
            <person name="Lucas S."/>
            <person name="Lapidus A."/>
            <person name="Barry K."/>
            <person name="Detter J.C."/>
            <person name="Glavina del Rio T."/>
            <person name="Hammon N."/>
            <person name="Israni S."/>
            <person name="Dalin E."/>
            <person name="Tice H."/>
            <person name="Pitluck S."/>
            <person name="Thompson L.S."/>
            <person name="Brettin T."/>
            <person name="Bruce D."/>
            <person name="Han C."/>
            <person name="Tapia R."/>
            <person name="Gilna P."/>
            <person name="Schmutz J."/>
            <person name="Larimer F."/>
            <person name="Land M."/>
            <person name="Hauser L."/>
            <person name="Kyrpides N."/>
            <person name="Mikhailova N."/>
            <person name="Janssen P.H."/>
            <person name="Kuske C.R."/>
            <person name="Richardson P."/>
        </authorList>
    </citation>
    <scope>NUCLEOTIDE SEQUENCE</scope>
    <source>
        <strain evidence="1">Ellin6076</strain>
    </source>
</reference>
<accession>Q01Y75</accession>
<organism evidence="1">
    <name type="scientific">Solibacter usitatus (strain Ellin6076)</name>
    <dbReference type="NCBI Taxonomy" id="234267"/>
    <lineage>
        <taxon>Bacteria</taxon>
        <taxon>Pseudomonadati</taxon>
        <taxon>Acidobacteriota</taxon>
        <taxon>Terriglobia</taxon>
        <taxon>Bryobacterales</taxon>
        <taxon>Solibacteraceae</taxon>
        <taxon>Candidatus Solibacter</taxon>
    </lineage>
</organism>
<dbReference type="STRING" id="234267.Acid_4429"/>
<sequence>MSKELTRTTDDVARRRWGFEANTIAFPTALREAIPDLPTCAGRVLKLDSISGAPPDSSLFGRRVRLNLVARETGKLTGEYTVRIDLDPEAALVLADTLRKLATEI</sequence>
<dbReference type="AlphaFoldDB" id="Q01Y75"/>
<gene>
    <name evidence="1" type="ordered locus">Acid_4429</name>
</gene>
<dbReference type="KEGG" id="sus:Acid_4429"/>
<name>Q01Y75_SOLUE</name>
<dbReference type="InParanoid" id="Q01Y75"/>
<proteinExistence type="predicted"/>